<dbReference type="PANTHER" id="PTHR24148">
    <property type="entry name" value="ANKYRIN REPEAT DOMAIN-CONTAINING PROTEIN 39 HOMOLOG-RELATED"/>
    <property type="match status" value="1"/>
</dbReference>
<evidence type="ECO:0008006" key="3">
    <source>
        <dbReference type="Google" id="ProtNLM"/>
    </source>
</evidence>
<sequence length="426" mass="49331">MDYLAAQKAHVNENLKPGRFWKQRQAKGVLALCERNYWRRIWIVQEIMLAKEATIYCGSKDVNWQKFEELVSKLQAISERGREKHTLCVSSILASPAIVIAEAKSGWDGNPQPLTRLLQLYHDHEATDIRDKIYALHGLAEESLDIVVDYQKSTNDLLVEVLYYICAAQKSSMEGPWTAKELVRFGKLIAETLKTHFYEDEIKFHISMADRGAREMLSMRSSDSSSTTTYNHQYPNTFARSPSLLSSYSDDTPAETSISTELVSHLQGYPLLDDVNGILVIPAHEHRPPIYECSFWFLNCSYVSRDVEEWKTHSQSHFRGEEPPRIVQCPLCDEFQYTFEDGWTAWNCRMEHVESFHLNSGQTLRSSRPDFHLFEYLWQKRLIDDQELKELKGGNHNLTSAPPNFAVTNGWRTRSGRRSRLEHIRH</sequence>
<organism evidence="1 2">
    <name type="scientific">Alternaria tenuissima</name>
    <dbReference type="NCBI Taxonomy" id="119927"/>
    <lineage>
        <taxon>Eukaryota</taxon>
        <taxon>Fungi</taxon>
        <taxon>Dikarya</taxon>
        <taxon>Ascomycota</taxon>
        <taxon>Pezizomycotina</taxon>
        <taxon>Dothideomycetes</taxon>
        <taxon>Pleosporomycetidae</taxon>
        <taxon>Pleosporales</taxon>
        <taxon>Pleosporineae</taxon>
        <taxon>Pleosporaceae</taxon>
        <taxon>Alternaria</taxon>
        <taxon>Alternaria sect. Alternaria</taxon>
        <taxon>Alternaria alternata complex</taxon>
    </lineage>
</organism>
<dbReference type="Proteomes" id="UP000292402">
    <property type="component" value="Unassembled WGS sequence"/>
</dbReference>
<dbReference type="EMBL" id="PDXA01000048">
    <property type="protein sequence ID" value="RYN42273.1"/>
    <property type="molecule type" value="Genomic_DNA"/>
</dbReference>
<evidence type="ECO:0000313" key="2">
    <source>
        <dbReference type="Proteomes" id="UP000292402"/>
    </source>
</evidence>
<protein>
    <recommendedName>
        <fullName evidence="3">Heterokaryon incompatibility domain-containing protein</fullName>
    </recommendedName>
</protein>
<dbReference type="InterPro" id="IPR052895">
    <property type="entry name" value="HetReg/Transcr_Mod"/>
</dbReference>
<evidence type="ECO:0000313" key="1">
    <source>
        <dbReference type="EMBL" id="RYN42273.1"/>
    </source>
</evidence>
<reference evidence="2" key="1">
    <citation type="journal article" date="2019" name="bioRxiv">
        <title>Genomics, evolutionary history and diagnostics of the Alternaria alternata species group including apple and Asian pear pathotypes.</title>
        <authorList>
            <person name="Armitage A.D."/>
            <person name="Cockerton H.M."/>
            <person name="Sreenivasaprasad S."/>
            <person name="Woodhall J.W."/>
            <person name="Lane C.R."/>
            <person name="Harrison R.J."/>
            <person name="Clarkson J.P."/>
        </authorList>
    </citation>
    <scope>NUCLEOTIDE SEQUENCE [LARGE SCALE GENOMIC DNA]</scope>
    <source>
        <strain evidence="2">FERA 1082</strain>
    </source>
</reference>
<name>A0A4Q4M527_9PLEO</name>
<dbReference type="PANTHER" id="PTHR24148:SF73">
    <property type="entry name" value="HET DOMAIN PROTEIN (AFU_ORTHOLOGUE AFUA_8G01020)"/>
    <property type="match status" value="1"/>
</dbReference>
<comment type="caution">
    <text evidence="1">The sequence shown here is derived from an EMBL/GenBank/DDBJ whole genome shotgun (WGS) entry which is preliminary data.</text>
</comment>
<proteinExistence type="predicted"/>
<accession>A0A4Q4M527</accession>
<dbReference type="AlphaFoldDB" id="A0A4Q4M527"/>
<gene>
    <name evidence="1" type="ORF">AA0114_g10554</name>
</gene>